<gene>
    <name evidence="1" type="ORF">ANCCAN_09315</name>
</gene>
<dbReference type="STRING" id="29170.A0A368GNL9"/>
<dbReference type="OrthoDB" id="6108017at2759"/>
<dbReference type="AlphaFoldDB" id="A0A368GNL9"/>
<sequence length="81" mass="9029">MCRNSHVFSFVPRLARLLTKAFPAYVILAAFRYYDHAHDETALTGLFSTLHIMLKDTVTQQALRSSITICNTNAVKSGNGL</sequence>
<organism evidence="1 2">
    <name type="scientific">Ancylostoma caninum</name>
    <name type="common">Dog hookworm</name>
    <dbReference type="NCBI Taxonomy" id="29170"/>
    <lineage>
        <taxon>Eukaryota</taxon>
        <taxon>Metazoa</taxon>
        <taxon>Ecdysozoa</taxon>
        <taxon>Nematoda</taxon>
        <taxon>Chromadorea</taxon>
        <taxon>Rhabditida</taxon>
        <taxon>Rhabditina</taxon>
        <taxon>Rhabditomorpha</taxon>
        <taxon>Strongyloidea</taxon>
        <taxon>Ancylostomatidae</taxon>
        <taxon>Ancylostomatinae</taxon>
        <taxon>Ancylostoma</taxon>
    </lineage>
</organism>
<reference evidence="1 2" key="1">
    <citation type="submission" date="2014-10" db="EMBL/GenBank/DDBJ databases">
        <title>Draft genome of the hookworm Ancylostoma caninum.</title>
        <authorList>
            <person name="Mitreva M."/>
        </authorList>
    </citation>
    <scope>NUCLEOTIDE SEQUENCE [LARGE SCALE GENOMIC DNA]</scope>
    <source>
        <strain evidence="1 2">Baltimore</strain>
    </source>
</reference>
<dbReference type="Proteomes" id="UP000252519">
    <property type="component" value="Unassembled WGS sequence"/>
</dbReference>
<name>A0A368GNL9_ANCCA</name>
<proteinExistence type="predicted"/>
<accession>A0A368GNL9</accession>
<dbReference type="EMBL" id="JOJR01000123">
    <property type="protein sequence ID" value="RCN44670.1"/>
    <property type="molecule type" value="Genomic_DNA"/>
</dbReference>
<evidence type="ECO:0000313" key="1">
    <source>
        <dbReference type="EMBL" id="RCN44670.1"/>
    </source>
</evidence>
<comment type="caution">
    <text evidence="1">The sequence shown here is derived from an EMBL/GenBank/DDBJ whole genome shotgun (WGS) entry which is preliminary data.</text>
</comment>
<evidence type="ECO:0000313" key="2">
    <source>
        <dbReference type="Proteomes" id="UP000252519"/>
    </source>
</evidence>
<keyword evidence="2" id="KW-1185">Reference proteome</keyword>
<protein>
    <submittedName>
        <fullName evidence="1">Uncharacterized protein</fullName>
    </submittedName>
</protein>